<organism evidence="6">
    <name type="scientific">Culicoides sonorensis</name>
    <name type="common">Biting midge</name>
    <dbReference type="NCBI Taxonomy" id="179676"/>
    <lineage>
        <taxon>Eukaryota</taxon>
        <taxon>Metazoa</taxon>
        <taxon>Ecdysozoa</taxon>
        <taxon>Arthropoda</taxon>
        <taxon>Hexapoda</taxon>
        <taxon>Insecta</taxon>
        <taxon>Pterygota</taxon>
        <taxon>Neoptera</taxon>
        <taxon>Endopterygota</taxon>
        <taxon>Diptera</taxon>
        <taxon>Nematocera</taxon>
        <taxon>Chironomoidea</taxon>
        <taxon>Ceratopogonidae</taxon>
        <taxon>Ceratopogoninae</taxon>
        <taxon>Culicoides</taxon>
        <taxon>Monoculicoides</taxon>
    </lineage>
</organism>
<keyword evidence="2" id="KW-0645">Protease</keyword>
<feature type="region of interest" description="Disordered" evidence="4">
    <location>
        <begin position="190"/>
        <end position="221"/>
    </location>
</feature>
<dbReference type="Pfam" id="PF00621">
    <property type="entry name" value="RhoGEF"/>
    <property type="match status" value="1"/>
</dbReference>
<dbReference type="GO" id="GO:0006508">
    <property type="term" value="P:proteolysis"/>
    <property type="evidence" value="ECO:0007669"/>
    <property type="project" value="UniProtKB-KW"/>
</dbReference>
<comment type="similarity">
    <text evidence="1">Belongs to the DeSI family.</text>
</comment>
<dbReference type="GO" id="GO:0043542">
    <property type="term" value="P:endothelial cell migration"/>
    <property type="evidence" value="ECO:0007669"/>
    <property type="project" value="TreeGrafter"/>
</dbReference>
<evidence type="ECO:0000256" key="4">
    <source>
        <dbReference type="SAM" id="MobiDB-lite"/>
    </source>
</evidence>
<dbReference type="GO" id="GO:0030424">
    <property type="term" value="C:axon"/>
    <property type="evidence" value="ECO:0007669"/>
    <property type="project" value="TreeGrafter"/>
</dbReference>
<dbReference type="GO" id="GO:0005085">
    <property type="term" value="F:guanyl-nucleotide exchange factor activity"/>
    <property type="evidence" value="ECO:0007669"/>
    <property type="project" value="InterPro"/>
</dbReference>
<feature type="region of interest" description="Disordered" evidence="4">
    <location>
        <begin position="442"/>
        <end position="472"/>
    </location>
</feature>
<dbReference type="PROSITE" id="PS50010">
    <property type="entry name" value="DH_2"/>
    <property type="match status" value="1"/>
</dbReference>
<feature type="compositionally biased region" description="Low complexity" evidence="4">
    <location>
        <begin position="453"/>
        <end position="463"/>
    </location>
</feature>
<dbReference type="GO" id="GO:0005886">
    <property type="term" value="C:plasma membrane"/>
    <property type="evidence" value="ECO:0007669"/>
    <property type="project" value="TreeGrafter"/>
</dbReference>
<dbReference type="CDD" id="cd00160">
    <property type="entry name" value="RhoGEF"/>
    <property type="match status" value="1"/>
</dbReference>
<accession>A0A336M533</accession>
<dbReference type="PANTHER" id="PTHR13217:SF11">
    <property type="entry name" value="PLECKSTRIN HOMOLOGY DOMAIN-CONTAINING FAMILY G MEMBER 5"/>
    <property type="match status" value="1"/>
</dbReference>
<feature type="domain" description="DH" evidence="5">
    <location>
        <begin position="894"/>
        <end position="1086"/>
    </location>
</feature>
<dbReference type="InterPro" id="IPR040181">
    <property type="entry name" value="PKHG5/7"/>
</dbReference>
<dbReference type="GO" id="GO:0008233">
    <property type="term" value="F:peptidase activity"/>
    <property type="evidence" value="ECO:0007669"/>
    <property type="project" value="UniProtKB-KW"/>
</dbReference>
<evidence type="ECO:0000259" key="5">
    <source>
        <dbReference type="PROSITE" id="PS50010"/>
    </source>
</evidence>
<feature type="compositionally biased region" description="Basic and acidic residues" evidence="4">
    <location>
        <begin position="274"/>
        <end position="283"/>
    </location>
</feature>
<dbReference type="PANTHER" id="PTHR13217">
    <property type="entry name" value="PLECKSTRIN HOMOLOGY DOMAIN-CONTAINING FAMILY G MEMBER 7"/>
    <property type="match status" value="1"/>
</dbReference>
<dbReference type="SUPFAM" id="SSF50729">
    <property type="entry name" value="PH domain-like"/>
    <property type="match status" value="1"/>
</dbReference>
<dbReference type="Gene3D" id="3.90.1720.30">
    <property type="entry name" value="PPPDE domains"/>
    <property type="match status" value="1"/>
</dbReference>
<dbReference type="GO" id="GO:0007266">
    <property type="term" value="P:Rho protein signal transduction"/>
    <property type="evidence" value="ECO:0007669"/>
    <property type="project" value="TreeGrafter"/>
</dbReference>
<sequence length="1421" mass="158582">MKKHLSTHLLKYLNNKVEMTSRVNWVYLWVEPASEDENSIVSIFDHTSICVEFDGGLKYVFSFNENGIHTLPADGSSPPSKEELLGVTSKMLSEIMNYAHQLRKTKYSEYKLIGRNCNDFSNDLSLWLCDVPIPDEYLLQDVTTVGMTVGLVAGGLMDKNLQRNERGHRKLVRSSDQSWFGDILGDNSLNNAQNEGESSCKPGGKRKDSEDTCHHHRSRSIGHDNKTIRRLEFFTSLQKQLMSSIGRRGGGSDASSSSSCNVKRNASCRHHKTSEKLRDKSDQKQTMPSSYSSASLACCNNRTTSPVEKYPTTCLSSTGKINKIDLKSDQKSNNSVTIGNHLSPTASIASAIINDQSAQPIIINSKIKTIGSPISDNHLLFSSITNETIPITTISNQQIIKNDPSLSKSMPNTLMLSPTNPFFSSIEQHLIDQNTQPLLESTTANSSIDEKSSVTTTNNCNSSTDEDQKLPCGNKNYTKNPFLYEFNNGTNNTIISESFDKNSTNTPTNNNNNDGNNSSVSNNNDSKNKCNFQIGYVFPTGPCTKREEFLRATMKICLVVSPPSNKFQLKSRSLTHLDQLEPQIRTEDDTISSSSNKRGKQKTDQLSRETSTENEIITNISNDHGVNSKQLSVASAKTTPQISPSSRPVAIATPIKKKSSSFLHRGVKKPMLIRSQISSSEYFSVCFDTENGFGEKDEIFIPATKGVYLSDSLLPALSHRSLSFSQISIIDNGMHNQYELGIPTYLGPLTGNTDIGSLAGRNLIVTEKDNSKRTGHSSLQKAASVGFRTKQSRFFSSASTEEAIIDNDGSKVTKQQTRQAKWSLQLFGVKNPQQSQLCELLNNYTKNGVPQSKTSSCSNFNNPEYLEALDGLENLPSSWTDIVTSTGMTETETKIQSAIWELVTTEIDYIHALKTVTDLFLACLEAIQMENILTEVDQNKLFSNIRDICEANLKFWSMYLYPMVKNCILTGYAMCIDYFQQGFSTFSSIFAPYAKYCAEQSTCQYYCKELNQNNALFTAYLAWCESQKMCNRLRLADILVRPMQRLTKYSLLLTAIRKHIADENDGEIMDSMIHSVEDFVCSVNAHLTTRQENERLKGIMARIEAYDVVDTNNEHLEKMVKQFSSMIDLCGPMRDCPVAHGRHLFMEGDLKFKDHLSKIDVHCFLLTDMLLICKTTAKKGHGTLKVVRQPYQTDRLQIKLKDNTIYCCYLNDYSLVIAAFTLQCSEAKNWHDSITKAKHIYTRLKQGSPWDPNYTGSTANTLQVRKSPLNSSIGSRVSSLNNSHSGSIELTESRNVSVDFEKTNSVSSDEGSSFGIAKNKIITTTSNCGSATTATSRKLKQTSSNSLTIQPYTSLGQSMPNLNVHSTHTRNNNENEYDKTNRNTITLGFGATTSTSSHEKCAELIKLEFCLPTYYKINLHR</sequence>
<dbReference type="InterPro" id="IPR035899">
    <property type="entry name" value="DBL_dom_sf"/>
</dbReference>
<feature type="region of interest" description="Disordered" evidence="4">
    <location>
        <begin position="495"/>
        <end position="524"/>
    </location>
</feature>
<dbReference type="Gene3D" id="1.20.900.10">
    <property type="entry name" value="Dbl homology (DH) domain"/>
    <property type="match status" value="1"/>
</dbReference>
<feature type="compositionally biased region" description="Basic and acidic residues" evidence="4">
    <location>
        <begin position="601"/>
        <end position="611"/>
    </location>
</feature>
<dbReference type="EMBL" id="UFQT01000360">
    <property type="protein sequence ID" value="SSX23497.1"/>
    <property type="molecule type" value="Genomic_DNA"/>
</dbReference>
<evidence type="ECO:0000256" key="3">
    <source>
        <dbReference type="ARBA" id="ARBA00022801"/>
    </source>
</evidence>
<reference evidence="6" key="1">
    <citation type="submission" date="2018-07" db="EMBL/GenBank/DDBJ databases">
        <authorList>
            <person name="Quirk P.G."/>
            <person name="Krulwich T.A."/>
        </authorList>
    </citation>
    <scope>NUCLEOTIDE SEQUENCE</scope>
</reference>
<dbReference type="Gene3D" id="2.30.29.30">
    <property type="entry name" value="Pleckstrin-homology domain (PH domain)/Phosphotyrosine-binding domain (PTB)"/>
    <property type="match status" value="1"/>
</dbReference>
<keyword evidence="3" id="KW-0378">Hydrolase</keyword>
<dbReference type="Pfam" id="PF05903">
    <property type="entry name" value="Peptidase_C97"/>
    <property type="match status" value="1"/>
</dbReference>
<evidence type="ECO:0000256" key="2">
    <source>
        <dbReference type="ARBA" id="ARBA00022670"/>
    </source>
</evidence>
<name>A0A336M533_CULSO</name>
<evidence type="ECO:0000313" key="6">
    <source>
        <dbReference type="EMBL" id="SSX23497.1"/>
    </source>
</evidence>
<feature type="region of interest" description="Disordered" evidence="4">
    <location>
        <begin position="244"/>
        <end position="296"/>
    </location>
</feature>
<dbReference type="GO" id="GO:0030139">
    <property type="term" value="C:endocytic vesicle"/>
    <property type="evidence" value="ECO:0007669"/>
    <property type="project" value="TreeGrafter"/>
</dbReference>
<feature type="compositionally biased region" description="Low complexity" evidence="4">
    <location>
        <begin position="501"/>
        <end position="524"/>
    </location>
</feature>
<feature type="compositionally biased region" description="Polar residues" evidence="4">
    <location>
        <begin position="284"/>
        <end position="296"/>
    </location>
</feature>
<dbReference type="VEuPathDB" id="VectorBase:CSON009190"/>
<gene>
    <name evidence="6" type="primary">CSON009190</name>
</gene>
<feature type="region of interest" description="Disordered" evidence="4">
    <location>
        <begin position="580"/>
        <end position="612"/>
    </location>
</feature>
<dbReference type="SUPFAM" id="SSF48065">
    <property type="entry name" value="DBL homology domain (DH-domain)"/>
    <property type="match status" value="1"/>
</dbReference>
<evidence type="ECO:0000256" key="1">
    <source>
        <dbReference type="ARBA" id="ARBA00008140"/>
    </source>
</evidence>
<dbReference type="InterPro" id="IPR000219">
    <property type="entry name" value="DH_dom"/>
</dbReference>
<dbReference type="InterPro" id="IPR011993">
    <property type="entry name" value="PH-like_dom_sf"/>
</dbReference>
<dbReference type="SMART" id="SM01179">
    <property type="entry name" value="DUF862"/>
    <property type="match status" value="1"/>
</dbReference>
<dbReference type="SMART" id="SM00325">
    <property type="entry name" value="RhoGEF"/>
    <property type="match status" value="1"/>
</dbReference>
<dbReference type="CDD" id="cd13244">
    <property type="entry name" value="PH_PLEKHG5_G6"/>
    <property type="match status" value="1"/>
</dbReference>
<dbReference type="InterPro" id="IPR042266">
    <property type="entry name" value="PPPDE_sf"/>
</dbReference>
<protein>
    <submittedName>
        <fullName evidence="6">CSON009190 protein</fullName>
    </submittedName>
</protein>
<proteinExistence type="inferred from homology"/>
<dbReference type="InterPro" id="IPR008580">
    <property type="entry name" value="PPPDE_dom"/>
</dbReference>